<name>A0A9Q0CQ59_9POAL</name>
<organism evidence="2 3">
    <name type="scientific">Rhynchospora breviuscula</name>
    <dbReference type="NCBI Taxonomy" id="2022672"/>
    <lineage>
        <taxon>Eukaryota</taxon>
        <taxon>Viridiplantae</taxon>
        <taxon>Streptophyta</taxon>
        <taxon>Embryophyta</taxon>
        <taxon>Tracheophyta</taxon>
        <taxon>Spermatophyta</taxon>
        <taxon>Magnoliopsida</taxon>
        <taxon>Liliopsida</taxon>
        <taxon>Poales</taxon>
        <taxon>Cyperaceae</taxon>
        <taxon>Cyperoideae</taxon>
        <taxon>Rhynchosporeae</taxon>
        <taxon>Rhynchospora</taxon>
    </lineage>
</organism>
<dbReference type="InterPro" id="IPR032675">
    <property type="entry name" value="LRR_dom_sf"/>
</dbReference>
<evidence type="ECO:0000313" key="2">
    <source>
        <dbReference type="EMBL" id="KAJ1698136.1"/>
    </source>
</evidence>
<dbReference type="Gene3D" id="3.80.10.10">
    <property type="entry name" value="Ribonuclease Inhibitor"/>
    <property type="match status" value="1"/>
</dbReference>
<feature type="domain" description="F-box/LRR-repeat protein 15/At3g58940/PEG3-like LRR" evidence="1">
    <location>
        <begin position="150"/>
        <end position="211"/>
    </location>
</feature>
<evidence type="ECO:0000259" key="1">
    <source>
        <dbReference type="Pfam" id="PF24758"/>
    </source>
</evidence>
<dbReference type="Proteomes" id="UP001151287">
    <property type="component" value="Unassembled WGS sequence"/>
</dbReference>
<keyword evidence="3" id="KW-1185">Reference proteome</keyword>
<dbReference type="OrthoDB" id="2095648at2759"/>
<dbReference type="InterPro" id="IPR055411">
    <property type="entry name" value="LRR_FXL15/At3g58940/PEG3-like"/>
</dbReference>
<dbReference type="PANTHER" id="PTHR38926:SF2">
    <property type="entry name" value="F-BOX_LRR-REPEAT PROTEIN 21-RELATED"/>
    <property type="match status" value="1"/>
</dbReference>
<accession>A0A9Q0CQ59</accession>
<sequence>MIFEKMGPITVLTKAIRICRRWLELARNEPLLWRKVDMTCHGNKFDPNDHEDIACIAVNWSAGQLQEFSAEKFGSNDLLQYIADSTSNLKSIRLIRSPVSEKALEKIMQKWPLLEEIELIWGWCSPKLSDLCQTIGLLCPHLKHFRLSELYSGYVSDENNLIANCIGRTMPNLRSLQLINNMMTNEGLHAILEGCPLLKSLDVRMCRKLTIDQRIMRELEKINNLRLPEDSSDNCKFCDHVRSPFCSCFDWY</sequence>
<comment type="caution">
    <text evidence="2">The sequence shown here is derived from an EMBL/GenBank/DDBJ whole genome shotgun (WGS) entry which is preliminary data.</text>
</comment>
<proteinExistence type="predicted"/>
<dbReference type="AlphaFoldDB" id="A0A9Q0CQ59"/>
<dbReference type="SUPFAM" id="SSF52047">
    <property type="entry name" value="RNI-like"/>
    <property type="match status" value="1"/>
</dbReference>
<dbReference type="Pfam" id="PF24758">
    <property type="entry name" value="LRR_At5g56370"/>
    <property type="match status" value="1"/>
</dbReference>
<gene>
    <name evidence="2" type="ORF">LUZ63_006648</name>
</gene>
<dbReference type="EMBL" id="JAMQYH010000002">
    <property type="protein sequence ID" value="KAJ1698136.1"/>
    <property type="molecule type" value="Genomic_DNA"/>
</dbReference>
<evidence type="ECO:0000313" key="3">
    <source>
        <dbReference type="Proteomes" id="UP001151287"/>
    </source>
</evidence>
<protein>
    <recommendedName>
        <fullName evidence="1">F-box/LRR-repeat protein 15/At3g58940/PEG3-like LRR domain-containing protein</fullName>
    </recommendedName>
</protein>
<dbReference type="PANTHER" id="PTHR38926">
    <property type="entry name" value="F-BOX DOMAIN CONTAINING PROTEIN, EXPRESSED"/>
    <property type="match status" value="1"/>
</dbReference>
<reference evidence="2" key="1">
    <citation type="journal article" date="2022" name="Cell">
        <title>Repeat-based holocentromeres influence genome architecture and karyotype evolution.</title>
        <authorList>
            <person name="Hofstatter P.G."/>
            <person name="Thangavel G."/>
            <person name="Lux T."/>
            <person name="Neumann P."/>
            <person name="Vondrak T."/>
            <person name="Novak P."/>
            <person name="Zhang M."/>
            <person name="Costa L."/>
            <person name="Castellani M."/>
            <person name="Scott A."/>
            <person name="Toegelov H."/>
            <person name="Fuchs J."/>
            <person name="Mata-Sucre Y."/>
            <person name="Dias Y."/>
            <person name="Vanzela A.L.L."/>
            <person name="Huettel B."/>
            <person name="Almeida C.C.S."/>
            <person name="Simkova H."/>
            <person name="Souza G."/>
            <person name="Pedrosa-Harand A."/>
            <person name="Macas J."/>
            <person name="Mayer K.F.X."/>
            <person name="Houben A."/>
            <person name="Marques A."/>
        </authorList>
    </citation>
    <scope>NUCLEOTIDE SEQUENCE</scope>
    <source>
        <strain evidence="2">RhyBre1mFocal</strain>
    </source>
</reference>